<gene>
    <name evidence="9" type="ORF">Q0590_05925</name>
</gene>
<dbReference type="InterPro" id="IPR025705">
    <property type="entry name" value="Beta_hexosaminidase_sua/sub"/>
</dbReference>
<dbReference type="PANTHER" id="PTHR22600">
    <property type="entry name" value="BETA-HEXOSAMINIDASE"/>
    <property type="match status" value="1"/>
</dbReference>
<dbReference type="Gene3D" id="3.20.20.80">
    <property type="entry name" value="Glycosidases"/>
    <property type="match status" value="1"/>
</dbReference>
<accession>A0ABT8R3B8</accession>
<dbReference type="CDD" id="cd06563">
    <property type="entry name" value="GH20_chitobiase-like"/>
    <property type="match status" value="1"/>
</dbReference>
<keyword evidence="4" id="KW-0378">Hydrolase</keyword>
<dbReference type="Proteomes" id="UP001168528">
    <property type="component" value="Unassembled WGS sequence"/>
</dbReference>
<evidence type="ECO:0000313" key="10">
    <source>
        <dbReference type="Proteomes" id="UP001168528"/>
    </source>
</evidence>
<proteinExistence type="inferred from homology"/>
<evidence type="ECO:0000256" key="6">
    <source>
        <dbReference type="SAM" id="SignalP"/>
    </source>
</evidence>
<dbReference type="EC" id="3.2.1.52" evidence="3"/>
<dbReference type="EMBL" id="JAUKPO010000002">
    <property type="protein sequence ID" value="MDO1445778.1"/>
    <property type="molecule type" value="Genomic_DNA"/>
</dbReference>
<protein>
    <recommendedName>
        <fullName evidence="3">beta-N-acetylhexosaminidase</fullName>
        <ecNumber evidence="3">3.2.1.52</ecNumber>
    </recommendedName>
</protein>
<dbReference type="SUPFAM" id="SSF51445">
    <property type="entry name" value="(Trans)glycosidases"/>
    <property type="match status" value="1"/>
</dbReference>
<sequence length="641" mass="72874">MKKILIALCLSFLTVASFGQNTQTSIAIIPEPVSVTQTNGKFTLPENVVIEAGSQPEMKQVIAFLKDRLSIPTGRQVTVNATAPSATIRLLLNQKADATIGKEGYQLSVKPTAIEIKANQPAGLYYGVQSLVQLFPAAIESKTKVENVTWEAPCVEITDYPRFGWRGLMFDVSRHFFTKDEVKSYIDNMVRYKYNLLHLHLTDDEGWRIEIKSYPNLTKVGAWSVKKVGYFGTFEKPAADEPREYGGFYTQEDIKELVQYAKERFVNILPEIDVPGHSLAAVVSYPELSCTPGVENYQVRSGEEIMDWSQGHPPIALVDNTLCPANEKVYEFLNKVVTEVAQLFPFEYIHMGGDECPKNFWEKSDAVKALMKKEKLKDMNEVQSYFTKRLEKIVMAKGKKFIGWDEILQGGLAPNAAVMSWQGIEGGIEAAKQKHEVVMSPTTFAYIDYMQGDPSIEPRVYATLRLNKAYQFEPVPNGVDPKYIKGGQANLWTEQVYNMRHAEYMTWPRGFAIAESVWSPKEKKNWNQFVNRVEQHFDRMDVAEVKYAPSVFEPIITATRTADKQLKVELTTEAEGLDIYYTFDNSFPDRFYPKYKEPLIFPKEAVMLRVITYKGNEPKGRLMSIPVEELQKRADQKNAAH</sequence>
<evidence type="ECO:0000256" key="2">
    <source>
        <dbReference type="ARBA" id="ARBA00006285"/>
    </source>
</evidence>
<dbReference type="SUPFAM" id="SSF55545">
    <property type="entry name" value="beta-N-acetylhexosaminidase-like domain"/>
    <property type="match status" value="1"/>
</dbReference>
<keyword evidence="6" id="KW-0732">Signal</keyword>
<dbReference type="Pfam" id="PF02838">
    <property type="entry name" value="Glyco_hydro_20b"/>
    <property type="match status" value="1"/>
</dbReference>
<feature type="signal peptide" evidence="6">
    <location>
        <begin position="1"/>
        <end position="19"/>
    </location>
</feature>
<evidence type="ECO:0000259" key="8">
    <source>
        <dbReference type="Pfam" id="PF02838"/>
    </source>
</evidence>
<evidence type="ECO:0000256" key="5">
    <source>
        <dbReference type="ARBA" id="ARBA00023295"/>
    </source>
</evidence>
<evidence type="ECO:0000256" key="4">
    <source>
        <dbReference type="ARBA" id="ARBA00022801"/>
    </source>
</evidence>
<feature type="domain" description="Glycoside hydrolase family 20 catalytic" evidence="7">
    <location>
        <begin position="163"/>
        <end position="520"/>
    </location>
</feature>
<dbReference type="InterPro" id="IPR029018">
    <property type="entry name" value="Hex-like_dom2"/>
</dbReference>
<evidence type="ECO:0000256" key="3">
    <source>
        <dbReference type="ARBA" id="ARBA00012663"/>
    </source>
</evidence>
<feature type="domain" description="Beta-hexosaminidase bacterial type N-terminal" evidence="8">
    <location>
        <begin position="26"/>
        <end position="160"/>
    </location>
</feature>
<comment type="caution">
    <text evidence="9">The sequence shown here is derived from an EMBL/GenBank/DDBJ whole genome shotgun (WGS) entry which is preliminary data.</text>
</comment>
<keyword evidence="10" id="KW-1185">Reference proteome</keyword>
<dbReference type="Pfam" id="PF13287">
    <property type="entry name" value="Fn3_assoc"/>
    <property type="match status" value="1"/>
</dbReference>
<comment type="catalytic activity">
    <reaction evidence="1">
        <text>Hydrolysis of terminal non-reducing N-acetyl-D-hexosamine residues in N-acetyl-beta-D-hexosaminides.</text>
        <dbReference type="EC" id="3.2.1.52"/>
    </reaction>
</comment>
<evidence type="ECO:0000259" key="7">
    <source>
        <dbReference type="Pfam" id="PF00728"/>
    </source>
</evidence>
<reference evidence="9" key="1">
    <citation type="submission" date="2023-07" db="EMBL/GenBank/DDBJ databases">
        <title>The genome sequence of Rhodocytophaga aerolata KACC 12507.</title>
        <authorList>
            <person name="Zhang X."/>
        </authorList>
    </citation>
    <scope>NUCLEOTIDE SEQUENCE</scope>
    <source>
        <strain evidence="9">KACC 12507</strain>
    </source>
</reference>
<dbReference type="InterPro" id="IPR017853">
    <property type="entry name" value="GH"/>
</dbReference>
<dbReference type="InterPro" id="IPR015882">
    <property type="entry name" value="HEX_bac_N"/>
</dbReference>
<dbReference type="RefSeq" id="WP_302036577.1">
    <property type="nucleotide sequence ID" value="NZ_JAUKPO010000002.1"/>
</dbReference>
<dbReference type="PANTHER" id="PTHR22600:SF57">
    <property type="entry name" value="BETA-N-ACETYLHEXOSAMINIDASE"/>
    <property type="match status" value="1"/>
</dbReference>
<dbReference type="InterPro" id="IPR015883">
    <property type="entry name" value="Glyco_hydro_20_cat"/>
</dbReference>
<dbReference type="PRINTS" id="PR00738">
    <property type="entry name" value="GLHYDRLASE20"/>
</dbReference>
<feature type="chain" id="PRO_5045684287" description="beta-N-acetylhexosaminidase" evidence="6">
    <location>
        <begin position="20"/>
        <end position="641"/>
    </location>
</feature>
<dbReference type="Gene3D" id="3.30.379.10">
    <property type="entry name" value="Chitobiase/beta-hexosaminidase domain 2-like"/>
    <property type="match status" value="1"/>
</dbReference>
<name>A0ABT8R3B8_9BACT</name>
<comment type="similarity">
    <text evidence="2">Belongs to the glycosyl hydrolase 20 family.</text>
</comment>
<dbReference type="Pfam" id="PF00728">
    <property type="entry name" value="Glyco_hydro_20"/>
    <property type="match status" value="1"/>
</dbReference>
<dbReference type="InterPro" id="IPR026876">
    <property type="entry name" value="Fn3_assoc_repeat"/>
</dbReference>
<organism evidence="9 10">
    <name type="scientific">Rhodocytophaga aerolata</name>
    <dbReference type="NCBI Taxonomy" id="455078"/>
    <lineage>
        <taxon>Bacteria</taxon>
        <taxon>Pseudomonadati</taxon>
        <taxon>Bacteroidota</taxon>
        <taxon>Cytophagia</taxon>
        <taxon>Cytophagales</taxon>
        <taxon>Rhodocytophagaceae</taxon>
        <taxon>Rhodocytophaga</taxon>
    </lineage>
</organism>
<evidence type="ECO:0000313" key="9">
    <source>
        <dbReference type="EMBL" id="MDO1445778.1"/>
    </source>
</evidence>
<keyword evidence="5" id="KW-0326">Glycosidase</keyword>
<evidence type="ECO:0000256" key="1">
    <source>
        <dbReference type="ARBA" id="ARBA00001231"/>
    </source>
</evidence>